<sequence>MNTDRSIPPENELTIEDNAELHLPQHSLRFGLQTITAGFLCNFMVFGIGFSYGVLQEFYGSSTGPLYNYSEAKIALIGTIGNALIYLCAIFNKTLMFYMCSRNVMLLGCAVLSLGLVLTGFASSYYQFVLCSILQGAGGSILYLPPVVCAPAYFDKHRSLAMGFLFSGTGVGAFSIALFTRYLLEAVGWKWTLRTLGLINLAVGSFASVLVVEPQIPGFKSNANGLLNLSQVRSGKITLQLLGSLLQSAGYLMPLIFMSKYAVSLGFSSSQGALFIGINNLVNAGSKIFIGSLADTFGRLNTLIVCSVLSAAFVFGLWLPGLRETFLALVVLYGVFSGAIISLLPSILIEIFGMNMYSQLSGILIFARGVGVIIGSPIGATLIVANGARPKDYVHAIIYNGALLAASAVCLTVLWASVGRSKKTWKI</sequence>
<feature type="transmembrane region" description="Helical" evidence="3">
    <location>
        <begin position="30"/>
        <end position="54"/>
    </location>
</feature>
<reference evidence="5 6" key="1">
    <citation type="submission" date="2018-06" db="EMBL/GenBank/DDBJ databases">
        <title>Whole genome sequencing of Candida tropicalis (genome annotated by CSBL at Korea University).</title>
        <authorList>
            <person name="Ahn J."/>
        </authorList>
    </citation>
    <scope>NUCLEOTIDE SEQUENCE [LARGE SCALE GENOMIC DNA]</scope>
    <source>
        <strain evidence="5 6">ATCC 20962</strain>
    </source>
</reference>
<feature type="transmembrane region" description="Helical" evidence="3">
    <location>
        <begin position="104"/>
        <end position="126"/>
    </location>
</feature>
<dbReference type="SUPFAM" id="SSF103473">
    <property type="entry name" value="MFS general substrate transporter"/>
    <property type="match status" value="1"/>
</dbReference>
<feature type="transmembrane region" description="Helical" evidence="3">
    <location>
        <begin position="326"/>
        <end position="353"/>
    </location>
</feature>
<evidence type="ECO:0000256" key="3">
    <source>
        <dbReference type="SAM" id="Phobius"/>
    </source>
</evidence>
<dbReference type="EMBL" id="QLNQ01000018">
    <property type="protein sequence ID" value="RCK65916.1"/>
    <property type="molecule type" value="Genomic_DNA"/>
</dbReference>
<feature type="domain" description="Major facilitator superfamily (MFS) profile" evidence="4">
    <location>
        <begin position="30"/>
        <end position="419"/>
    </location>
</feature>
<feature type="transmembrane region" description="Helical" evidence="3">
    <location>
        <begin position="397"/>
        <end position="418"/>
    </location>
</feature>
<evidence type="ECO:0000256" key="2">
    <source>
        <dbReference type="ARBA" id="ARBA00006727"/>
    </source>
</evidence>
<dbReference type="InterPro" id="IPR020846">
    <property type="entry name" value="MFS_dom"/>
</dbReference>
<organism evidence="5 6">
    <name type="scientific">Candida viswanathii</name>
    <dbReference type="NCBI Taxonomy" id="5486"/>
    <lineage>
        <taxon>Eukaryota</taxon>
        <taxon>Fungi</taxon>
        <taxon>Dikarya</taxon>
        <taxon>Ascomycota</taxon>
        <taxon>Saccharomycotina</taxon>
        <taxon>Pichiomycetes</taxon>
        <taxon>Debaryomycetaceae</taxon>
        <taxon>Candida/Lodderomyces clade</taxon>
        <taxon>Candida</taxon>
    </lineage>
</organism>
<name>A0A367YJ52_9ASCO</name>
<dbReference type="AlphaFoldDB" id="A0A367YJ52"/>
<protein>
    <submittedName>
        <fullName evidence="5">Putative transporter MCH4</fullName>
    </submittedName>
</protein>
<dbReference type="OrthoDB" id="410267at2759"/>
<feature type="transmembrane region" description="Helical" evidence="3">
    <location>
        <begin position="302"/>
        <end position="320"/>
    </location>
</feature>
<dbReference type="InterPro" id="IPR050327">
    <property type="entry name" value="Proton-linked_MCT"/>
</dbReference>
<keyword evidence="3" id="KW-0472">Membrane</keyword>
<dbReference type="GO" id="GO:0016020">
    <property type="term" value="C:membrane"/>
    <property type="evidence" value="ECO:0007669"/>
    <property type="project" value="UniProtKB-SubCell"/>
</dbReference>
<dbReference type="InterPro" id="IPR011701">
    <property type="entry name" value="MFS"/>
</dbReference>
<comment type="subcellular location">
    <subcellularLocation>
        <location evidence="1">Membrane</location>
        <topology evidence="1">Multi-pass membrane protein</topology>
    </subcellularLocation>
</comment>
<feature type="transmembrane region" description="Helical" evidence="3">
    <location>
        <begin position="365"/>
        <end position="385"/>
    </location>
</feature>
<dbReference type="PANTHER" id="PTHR11360:SF284">
    <property type="entry name" value="EG:103B4.3 PROTEIN-RELATED"/>
    <property type="match status" value="1"/>
</dbReference>
<feature type="transmembrane region" description="Helical" evidence="3">
    <location>
        <begin position="196"/>
        <end position="216"/>
    </location>
</feature>
<feature type="transmembrane region" description="Helical" evidence="3">
    <location>
        <begin position="263"/>
        <end position="282"/>
    </location>
</feature>
<keyword evidence="3" id="KW-0812">Transmembrane</keyword>
<keyword evidence="6" id="KW-1185">Reference proteome</keyword>
<evidence type="ECO:0000256" key="1">
    <source>
        <dbReference type="ARBA" id="ARBA00004141"/>
    </source>
</evidence>
<dbReference type="GO" id="GO:0022857">
    <property type="term" value="F:transmembrane transporter activity"/>
    <property type="evidence" value="ECO:0007669"/>
    <property type="project" value="InterPro"/>
</dbReference>
<feature type="transmembrane region" description="Helical" evidence="3">
    <location>
        <begin position="161"/>
        <end position="184"/>
    </location>
</feature>
<dbReference type="PANTHER" id="PTHR11360">
    <property type="entry name" value="MONOCARBOXYLATE TRANSPORTER"/>
    <property type="match status" value="1"/>
</dbReference>
<gene>
    <name evidence="5" type="primary">MCH4_0</name>
    <name evidence="5" type="ORF">Cantr_01813</name>
</gene>
<dbReference type="PROSITE" id="PS50850">
    <property type="entry name" value="MFS"/>
    <property type="match status" value="1"/>
</dbReference>
<proteinExistence type="inferred from homology"/>
<evidence type="ECO:0000259" key="4">
    <source>
        <dbReference type="PROSITE" id="PS50850"/>
    </source>
</evidence>
<evidence type="ECO:0000313" key="5">
    <source>
        <dbReference type="EMBL" id="RCK65916.1"/>
    </source>
</evidence>
<comment type="similarity">
    <text evidence="2">Belongs to the major facilitator superfamily. Monocarboxylate porter (TC 2.A.1.13) family.</text>
</comment>
<dbReference type="Pfam" id="PF07690">
    <property type="entry name" value="MFS_1"/>
    <property type="match status" value="1"/>
</dbReference>
<dbReference type="Gene3D" id="1.20.1250.20">
    <property type="entry name" value="MFS general substrate transporter like domains"/>
    <property type="match status" value="2"/>
</dbReference>
<dbReference type="Proteomes" id="UP000253472">
    <property type="component" value="Unassembled WGS sequence"/>
</dbReference>
<evidence type="ECO:0000313" key="6">
    <source>
        <dbReference type="Proteomes" id="UP000253472"/>
    </source>
</evidence>
<comment type="caution">
    <text evidence="5">The sequence shown here is derived from an EMBL/GenBank/DDBJ whole genome shotgun (WGS) entry which is preliminary data.</text>
</comment>
<keyword evidence="3" id="KW-1133">Transmembrane helix</keyword>
<dbReference type="InterPro" id="IPR036259">
    <property type="entry name" value="MFS_trans_sf"/>
</dbReference>
<feature type="transmembrane region" description="Helical" evidence="3">
    <location>
        <begin position="74"/>
        <end position="92"/>
    </location>
</feature>
<accession>A0A367YJ52</accession>